<dbReference type="GO" id="GO:0008168">
    <property type="term" value="F:methyltransferase activity"/>
    <property type="evidence" value="ECO:0007669"/>
    <property type="project" value="UniProtKB-KW"/>
</dbReference>
<dbReference type="SUPFAM" id="SSF53335">
    <property type="entry name" value="S-adenosyl-L-methionine-dependent methyltransferases"/>
    <property type="match status" value="1"/>
</dbReference>
<accession>A0ABT8TDI3</accession>
<keyword evidence="2" id="KW-1185">Reference proteome</keyword>
<sequence>MAAKKNANKTSVKKQSVATPADKHLHELHGIYLPKAQHKEIRRFKRLYDEPSLHGTKVWRSSAVLMDYLLENPIRKKARVMEIGCGWGGLSCFMASHFDSRVTALDADAALEPYVEFVKSLNGIKRVEFVTKRFEKIGKKDLAGVHTLIGSEICFWDEMTKPLFNLIKRARDAGVKNILIADPGRTPFLNLVDRCEAAFDGEMLGHTIKKPWKTEKFILRVTGK</sequence>
<evidence type="ECO:0000313" key="1">
    <source>
        <dbReference type="EMBL" id="MDO3382098.1"/>
    </source>
</evidence>
<reference evidence="1" key="1">
    <citation type="submission" date="2023-07" db="EMBL/GenBank/DDBJ databases">
        <title>Gilvimarinus algae sp. nov., isolated from the surface of Kelp.</title>
        <authorList>
            <person name="Sun Y.Y."/>
            <person name="Gong Y."/>
            <person name="Du Z.J."/>
        </authorList>
    </citation>
    <scope>NUCLEOTIDE SEQUENCE</scope>
    <source>
        <strain evidence="1">SDUM040014</strain>
    </source>
</reference>
<gene>
    <name evidence="1" type="ORF">QWI16_07915</name>
</gene>
<dbReference type="CDD" id="cd02440">
    <property type="entry name" value="AdoMet_MTases"/>
    <property type="match status" value="1"/>
</dbReference>
<evidence type="ECO:0000313" key="2">
    <source>
        <dbReference type="Proteomes" id="UP001168380"/>
    </source>
</evidence>
<dbReference type="Proteomes" id="UP001168380">
    <property type="component" value="Unassembled WGS sequence"/>
</dbReference>
<dbReference type="EMBL" id="JAULRT010000052">
    <property type="protein sequence ID" value="MDO3382098.1"/>
    <property type="molecule type" value="Genomic_DNA"/>
</dbReference>
<protein>
    <submittedName>
        <fullName evidence="1">Methyltransferase</fullName>
    </submittedName>
</protein>
<name>A0ABT8TDI3_9GAMM</name>
<dbReference type="GO" id="GO:0032259">
    <property type="term" value="P:methylation"/>
    <property type="evidence" value="ECO:0007669"/>
    <property type="project" value="UniProtKB-KW"/>
</dbReference>
<dbReference type="Gene3D" id="3.40.50.150">
    <property type="entry name" value="Vaccinia Virus protein VP39"/>
    <property type="match status" value="1"/>
</dbReference>
<comment type="caution">
    <text evidence="1">The sequence shown here is derived from an EMBL/GenBank/DDBJ whole genome shotgun (WGS) entry which is preliminary data.</text>
</comment>
<dbReference type="RefSeq" id="WP_302712258.1">
    <property type="nucleotide sequence ID" value="NZ_JAULRT010000052.1"/>
</dbReference>
<proteinExistence type="predicted"/>
<dbReference type="InterPro" id="IPR029063">
    <property type="entry name" value="SAM-dependent_MTases_sf"/>
</dbReference>
<organism evidence="1 2">
    <name type="scientific">Gilvimarinus algae</name>
    <dbReference type="NCBI Taxonomy" id="3058037"/>
    <lineage>
        <taxon>Bacteria</taxon>
        <taxon>Pseudomonadati</taxon>
        <taxon>Pseudomonadota</taxon>
        <taxon>Gammaproteobacteria</taxon>
        <taxon>Cellvibrionales</taxon>
        <taxon>Cellvibrionaceae</taxon>
        <taxon>Gilvimarinus</taxon>
    </lineage>
</organism>
<keyword evidence="1" id="KW-0808">Transferase</keyword>
<keyword evidence="1" id="KW-0489">Methyltransferase</keyword>